<keyword evidence="3" id="KW-1185">Reference proteome</keyword>
<dbReference type="Proteomes" id="UP001177003">
    <property type="component" value="Chromosome 0"/>
</dbReference>
<name>A0AA35UWK4_LACSI</name>
<evidence type="ECO:0000313" key="2">
    <source>
        <dbReference type="EMBL" id="CAI9266351.1"/>
    </source>
</evidence>
<protein>
    <submittedName>
        <fullName evidence="2">Uncharacterized protein</fullName>
    </submittedName>
</protein>
<feature type="compositionally biased region" description="Low complexity" evidence="1">
    <location>
        <begin position="22"/>
        <end position="36"/>
    </location>
</feature>
<evidence type="ECO:0000256" key="1">
    <source>
        <dbReference type="SAM" id="MobiDB-lite"/>
    </source>
</evidence>
<dbReference type="AlphaFoldDB" id="A0AA35UWK4"/>
<feature type="region of interest" description="Disordered" evidence="1">
    <location>
        <begin position="1"/>
        <end position="38"/>
    </location>
</feature>
<organism evidence="2 3">
    <name type="scientific">Lactuca saligna</name>
    <name type="common">Willowleaf lettuce</name>
    <dbReference type="NCBI Taxonomy" id="75948"/>
    <lineage>
        <taxon>Eukaryota</taxon>
        <taxon>Viridiplantae</taxon>
        <taxon>Streptophyta</taxon>
        <taxon>Embryophyta</taxon>
        <taxon>Tracheophyta</taxon>
        <taxon>Spermatophyta</taxon>
        <taxon>Magnoliopsida</taxon>
        <taxon>eudicotyledons</taxon>
        <taxon>Gunneridae</taxon>
        <taxon>Pentapetalae</taxon>
        <taxon>asterids</taxon>
        <taxon>campanulids</taxon>
        <taxon>Asterales</taxon>
        <taxon>Asteraceae</taxon>
        <taxon>Cichorioideae</taxon>
        <taxon>Cichorieae</taxon>
        <taxon>Lactucinae</taxon>
        <taxon>Lactuca</taxon>
    </lineage>
</organism>
<evidence type="ECO:0000313" key="3">
    <source>
        <dbReference type="Proteomes" id="UP001177003"/>
    </source>
</evidence>
<reference evidence="2" key="1">
    <citation type="submission" date="2023-04" db="EMBL/GenBank/DDBJ databases">
        <authorList>
            <person name="Vijverberg K."/>
            <person name="Xiong W."/>
            <person name="Schranz E."/>
        </authorList>
    </citation>
    <scope>NUCLEOTIDE SEQUENCE</scope>
</reference>
<accession>A0AA35UWK4</accession>
<proteinExistence type="predicted"/>
<sequence length="132" mass="14852">MAQGGGRQNHGEEAAMARRHSNGSSDDTTSNHTSTNKPCCWSLGVQERWWLTRHWQQSSAIVNGDKKREGEEATERIAATLTALPIGLVVADSRAQRWRFGDNEIVTVAAFQLRRRLMRWLLPSPVGLPRFL</sequence>
<gene>
    <name evidence="2" type="ORF">LSALG_LOCUS6916</name>
</gene>
<dbReference type="EMBL" id="OX465086">
    <property type="protein sequence ID" value="CAI9266351.1"/>
    <property type="molecule type" value="Genomic_DNA"/>
</dbReference>